<feature type="chain" id="PRO_5042899852" description="UBX domain-containing protein" evidence="1">
    <location>
        <begin position="21"/>
        <end position="171"/>
    </location>
</feature>
<dbReference type="AlphaFoldDB" id="A0AAP0KNP7"/>
<evidence type="ECO:0000313" key="3">
    <source>
        <dbReference type="EMBL" id="KAK9154712.1"/>
    </source>
</evidence>
<keyword evidence="4" id="KW-1185">Reference proteome</keyword>
<evidence type="ECO:0000259" key="2">
    <source>
        <dbReference type="PROSITE" id="PS50033"/>
    </source>
</evidence>
<dbReference type="GO" id="GO:0005634">
    <property type="term" value="C:nucleus"/>
    <property type="evidence" value="ECO:0007669"/>
    <property type="project" value="TreeGrafter"/>
</dbReference>
<dbReference type="InterPro" id="IPR001012">
    <property type="entry name" value="UBX_dom"/>
</dbReference>
<feature type="signal peptide" evidence="1">
    <location>
        <begin position="1"/>
        <end position="20"/>
    </location>
</feature>
<name>A0AAP0KNP7_9MAGN</name>
<dbReference type="Proteomes" id="UP001417504">
    <property type="component" value="Unassembled WGS sequence"/>
</dbReference>
<dbReference type="CDD" id="cd01767">
    <property type="entry name" value="UBX"/>
    <property type="match status" value="1"/>
</dbReference>
<dbReference type="GO" id="GO:0043161">
    <property type="term" value="P:proteasome-mediated ubiquitin-dependent protein catabolic process"/>
    <property type="evidence" value="ECO:0007669"/>
    <property type="project" value="TreeGrafter"/>
</dbReference>
<dbReference type="GO" id="GO:0043130">
    <property type="term" value="F:ubiquitin binding"/>
    <property type="evidence" value="ECO:0007669"/>
    <property type="project" value="TreeGrafter"/>
</dbReference>
<feature type="domain" description="UBX" evidence="2">
    <location>
        <begin position="67"/>
        <end position="149"/>
    </location>
</feature>
<organism evidence="3 4">
    <name type="scientific">Stephania japonica</name>
    <dbReference type="NCBI Taxonomy" id="461633"/>
    <lineage>
        <taxon>Eukaryota</taxon>
        <taxon>Viridiplantae</taxon>
        <taxon>Streptophyta</taxon>
        <taxon>Embryophyta</taxon>
        <taxon>Tracheophyta</taxon>
        <taxon>Spermatophyta</taxon>
        <taxon>Magnoliopsida</taxon>
        <taxon>Ranunculales</taxon>
        <taxon>Menispermaceae</taxon>
        <taxon>Menispermoideae</taxon>
        <taxon>Cissampelideae</taxon>
        <taxon>Stephania</taxon>
    </lineage>
</organism>
<dbReference type="PANTHER" id="PTHR23322">
    <property type="entry name" value="FAS-ASSOCIATED PROTEIN"/>
    <property type="match status" value="1"/>
</dbReference>
<dbReference type="SUPFAM" id="SSF54236">
    <property type="entry name" value="Ubiquitin-like"/>
    <property type="match status" value="1"/>
</dbReference>
<dbReference type="PANTHER" id="PTHR23322:SF6">
    <property type="entry name" value="UBX DOMAIN-CONTAINING PROTEIN 7"/>
    <property type="match status" value="1"/>
</dbReference>
<proteinExistence type="predicted"/>
<dbReference type="EMBL" id="JBBNAE010000001">
    <property type="protein sequence ID" value="KAK9154712.1"/>
    <property type="molecule type" value="Genomic_DNA"/>
</dbReference>
<dbReference type="InterPro" id="IPR029071">
    <property type="entry name" value="Ubiquitin-like_domsf"/>
</dbReference>
<protein>
    <recommendedName>
        <fullName evidence="2">UBX domain-containing protein</fullName>
    </recommendedName>
</protein>
<dbReference type="InterPro" id="IPR050730">
    <property type="entry name" value="UBX_domain-protein"/>
</dbReference>
<dbReference type="Gene3D" id="3.10.20.90">
    <property type="entry name" value="Phosphatidylinositol 3-kinase Catalytic Subunit, Chain A, domain 1"/>
    <property type="match status" value="1"/>
</dbReference>
<evidence type="ECO:0000256" key="1">
    <source>
        <dbReference type="SAM" id="SignalP"/>
    </source>
</evidence>
<keyword evidence="1" id="KW-0732">Signal</keyword>
<evidence type="ECO:0000313" key="4">
    <source>
        <dbReference type="Proteomes" id="UP001417504"/>
    </source>
</evidence>
<sequence>MVRLRQGMLVVACVPRVVLSLEMVATMDYAVDDDDDDDDGEESKLLDSLIKKQPNYLPLPEEPKGVDKTLLCRVVFRLPGDGRRCQRTFLRTDPLKLLWYFCRSQLKETEAHRPFHLANAIPCASKVLDYEREMTLGECDLANSLISVTWEIGALGDLEVHKILKQTRTER</sequence>
<accession>A0AAP0KNP7</accession>
<dbReference type="PROSITE" id="PS50033">
    <property type="entry name" value="UBX"/>
    <property type="match status" value="1"/>
</dbReference>
<reference evidence="3 4" key="1">
    <citation type="submission" date="2024-01" db="EMBL/GenBank/DDBJ databases">
        <title>Genome assemblies of Stephania.</title>
        <authorList>
            <person name="Yang L."/>
        </authorList>
    </citation>
    <scope>NUCLEOTIDE SEQUENCE [LARGE SCALE GENOMIC DNA]</scope>
    <source>
        <strain evidence="3">QJT</strain>
        <tissue evidence="3">Leaf</tissue>
    </source>
</reference>
<dbReference type="Pfam" id="PF00789">
    <property type="entry name" value="UBX"/>
    <property type="match status" value="1"/>
</dbReference>
<comment type="caution">
    <text evidence="3">The sequence shown here is derived from an EMBL/GenBank/DDBJ whole genome shotgun (WGS) entry which is preliminary data.</text>
</comment>
<gene>
    <name evidence="3" type="ORF">Sjap_002192</name>
</gene>